<dbReference type="PROSITE" id="PS50203">
    <property type="entry name" value="CALPAIN_CAT"/>
    <property type="match status" value="1"/>
</dbReference>
<feature type="active site" evidence="5 6">
    <location>
        <position position="245"/>
    </location>
</feature>
<evidence type="ECO:0000256" key="4">
    <source>
        <dbReference type="ARBA" id="ARBA00022807"/>
    </source>
</evidence>
<evidence type="ECO:0000256" key="3">
    <source>
        <dbReference type="ARBA" id="ARBA00022801"/>
    </source>
</evidence>
<evidence type="ECO:0000259" key="7">
    <source>
        <dbReference type="PROSITE" id="PS50203"/>
    </source>
</evidence>
<evidence type="ECO:0000256" key="2">
    <source>
        <dbReference type="ARBA" id="ARBA00022670"/>
    </source>
</evidence>
<dbReference type="PROSITE" id="PS00139">
    <property type="entry name" value="THIOL_PROTEASE_CYS"/>
    <property type="match status" value="1"/>
</dbReference>
<feature type="domain" description="Calpain catalytic" evidence="7">
    <location>
        <begin position="3"/>
        <end position="306"/>
    </location>
</feature>
<dbReference type="InterPro" id="IPR000169">
    <property type="entry name" value="Pept_cys_AS"/>
</dbReference>
<dbReference type="AlphaFoldDB" id="E4YD63"/>
<name>E4YD63_OIKDI</name>
<organism evidence="8">
    <name type="scientific">Oikopleura dioica</name>
    <name type="common">Tunicate</name>
    <dbReference type="NCBI Taxonomy" id="34765"/>
    <lineage>
        <taxon>Eukaryota</taxon>
        <taxon>Metazoa</taxon>
        <taxon>Chordata</taxon>
        <taxon>Tunicata</taxon>
        <taxon>Appendicularia</taxon>
        <taxon>Copelata</taxon>
        <taxon>Oikopleuridae</taxon>
        <taxon>Oikopleura</taxon>
    </lineage>
</organism>
<dbReference type="GO" id="GO:0004198">
    <property type="term" value="F:calcium-dependent cysteine-type endopeptidase activity"/>
    <property type="evidence" value="ECO:0007669"/>
    <property type="project" value="InterPro"/>
</dbReference>
<reference evidence="8" key="1">
    <citation type="journal article" date="2010" name="Science">
        <title>Plasticity of animal genome architecture unmasked by rapid evolution of a pelagic tunicate.</title>
        <authorList>
            <person name="Denoeud F."/>
            <person name="Henriet S."/>
            <person name="Mungpakdee S."/>
            <person name="Aury J.M."/>
            <person name="Da Silva C."/>
            <person name="Brinkmann H."/>
            <person name="Mikhaleva J."/>
            <person name="Olsen L.C."/>
            <person name="Jubin C."/>
            <person name="Canestro C."/>
            <person name="Bouquet J.M."/>
            <person name="Danks G."/>
            <person name="Poulain J."/>
            <person name="Campsteijn C."/>
            <person name="Adamski M."/>
            <person name="Cross I."/>
            <person name="Yadetie F."/>
            <person name="Muffato M."/>
            <person name="Louis A."/>
            <person name="Butcher S."/>
            <person name="Tsagkogeorga G."/>
            <person name="Konrad A."/>
            <person name="Singh S."/>
            <person name="Jensen M.F."/>
            <person name="Cong E.H."/>
            <person name="Eikeseth-Otteraa H."/>
            <person name="Noel B."/>
            <person name="Anthouard V."/>
            <person name="Porcel B.M."/>
            <person name="Kachouri-Lafond R."/>
            <person name="Nishino A."/>
            <person name="Ugolini M."/>
            <person name="Chourrout P."/>
            <person name="Nishida H."/>
            <person name="Aasland R."/>
            <person name="Huzurbazar S."/>
            <person name="Westhof E."/>
            <person name="Delsuc F."/>
            <person name="Lehrach H."/>
            <person name="Reinhardt R."/>
            <person name="Weissenbach J."/>
            <person name="Roy S.W."/>
            <person name="Artiguenave F."/>
            <person name="Postlethwait J.H."/>
            <person name="Manak J.R."/>
            <person name="Thompson E.M."/>
            <person name="Jaillon O."/>
            <person name="Du Pasquier L."/>
            <person name="Boudinot P."/>
            <person name="Liberles D.A."/>
            <person name="Volff J.N."/>
            <person name="Philippe H."/>
            <person name="Lenhard B."/>
            <person name="Roest Crollius H."/>
            <person name="Wincker P."/>
            <person name="Chourrout D."/>
        </authorList>
    </citation>
    <scope>NUCLEOTIDE SEQUENCE [LARGE SCALE GENOMIC DNA]</scope>
</reference>
<dbReference type="PANTHER" id="PTHR10183">
    <property type="entry name" value="CALPAIN"/>
    <property type="match status" value="1"/>
</dbReference>
<sequence length="519" mass="60313">MSLYVDKEYKLSEEDFKALTDKGDLARGIVDREARRPERGYIFIKGEPDEDDIQQEFLGNCWFLSALSSLAFSHHGDRQLVPVLNKSYNNKNGPSRGKLVFQFFHFNKLIRVYIDDVLPTKQITKIGKKGEFWVALCEKAYAKLLGSYEIQDGGWPRYSFYHLTCGIPIDVYFKDYSNQELPQIFAIMKDIMENNPEVVWARVEHFLFGKPAQKSLQTGHAYSILKLDDVKDDQSDFHHLILIRNPHGRSYSSEWTGDWSDNSSKWRSVSSSDRKRLSSPSWNGSFWMSFNDFVKYFEIAILCRLPTNWSSNEETRVYGNLKFGINAPPTGGMQIAREDEEFQHQMLIKTENSFTDVWLHFLLDSPYDGDRQKFNTHFEFYENVPERTPFEKYSVSKINEFKKQHPIFPGRPSKFYDYNGRLYGRVKKGTHLVIFSACPTRQGTQKCDFLLKVVSKNTRVIEIGKQELTFENGKAYPFISWKDYRRTGVESRARRAVRRITTSTGTSGGCCSSQQKMVL</sequence>
<dbReference type="InterPro" id="IPR022684">
    <property type="entry name" value="Calpain_cysteine_protease"/>
</dbReference>
<protein>
    <recommendedName>
        <fullName evidence="7">Calpain catalytic domain-containing protein</fullName>
    </recommendedName>
</protein>
<keyword evidence="2 6" id="KW-0645">Protease</keyword>
<dbReference type="Gene3D" id="3.90.70.10">
    <property type="entry name" value="Cysteine proteinases"/>
    <property type="match status" value="1"/>
</dbReference>
<dbReference type="PRINTS" id="PR00704">
    <property type="entry name" value="CALPAIN"/>
</dbReference>
<dbReference type="Proteomes" id="UP000011014">
    <property type="component" value="Unassembled WGS sequence"/>
</dbReference>
<feature type="active site" evidence="5 6">
    <location>
        <position position="220"/>
    </location>
</feature>
<evidence type="ECO:0000256" key="5">
    <source>
        <dbReference type="PIRSR" id="PIRSR622684-1"/>
    </source>
</evidence>
<keyword evidence="4 6" id="KW-0788">Thiol protease</keyword>
<dbReference type="EMBL" id="FN654420">
    <property type="protein sequence ID" value="CBY33480.1"/>
    <property type="molecule type" value="Genomic_DNA"/>
</dbReference>
<proteinExistence type="inferred from homology"/>
<evidence type="ECO:0000313" key="8">
    <source>
        <dbReference type="EMBL" id="CBY33480.1"/>
    </source>
</evidence>
<dbReference type="SMART" id="SM00230">
    <property type="entry name" value="CysPc"/>
    <property type="match status" value="1"/>
</dbReference>
<dbReference type="Pfam" id="PF00648">
    <property type="entry name" value="Peptidase_C2"/>
    <property type="match status" value="1"/>
</dbReference>
<accession>E4YD63</accession>
<evidence type="ECO:0000256" key="6">
    <source>
        <dbReference type="PROSITE-ProRule" id="PRU00239"/>
    </source>
</evidence>
<keyword evidence="3 6" id="KW-0378">Hydrolase</keyword>
<dbReference type="InterPro" id="IPR038765">
    <property type="entry name" value="Papain-like_cys_pep_sf"/>
</dbReference>
<dbReference type="SUPFAM" id="SSF54001">
    <property type="entry name" value="Cysteine proteinases"/>
    <property type="match status" value="1"/>
</dbReference>
<dbReference type="GO" id="GO:0006508">
    <property type="term" value="P:proteolysis"/>
    <property type="evidence" value="ECO:0007669"/>
    <property type="project" value="UniProtKB-KW"/>
</dbReference>
<evidence type="ECO:0000256" key="1">
    <source>
        <dbReference type="ARBA" id="ARBA00007623"/>
    </source>
</evidence>
<gene>
    <name evidence="8" type="ORF">GSOID_T00021392001</name>
</gene>
<feature type="active site" evidence="5 6">
    <location>
        <position position="61"/>
    </location>
</feature>
<dbReference type="InterPro" id="IPR001300">
    <property type="entry name" value="Peptidase_C2_calpain_cat"/>
</dbReference>
<comment type="similarity">
    <text evidence="1">Belongs to the peptidase C2 family.</text>
</comment>
<dbReference type="PANTHER" id="PTHR10183:SF379">
    <property type="entry name" value="CALPAIN-5"/>
    <property type="match status" value="1"/>
</dbReference>